<keyword evidence="1 4" id="KW-0413">Isomerase</keyword>
<feature type="active site" description="Proton donor/acceptor" evidence="2">
    <location>
        <position position="230"/>
    </location>
</feature>
<dbReference type="PATRIC" id="fig|1123501.6.peg.3174"/>
<proteinExistence type="predicted"/>
<name>A0A0D0QBS4_9RHOB</name>
<dbReference type="EC" id="5.3.1.22" evidence="4"/>
<feature type="domain" description="Xylose isomerase-like TIM barrel" evidence="3">
    <location>
        <begin position="21"/>
        <end position="244"/>
    </location>
</feature>
<dbReference type="Proteomes" id="UP000035100">
    <property type="component" value="Unassembled WGS sequence"/>
</dbReference>
<dbReference type="GO" id="GO:0046487">
    <property type="term" value="P:glyoxylate metabolic process"/>
    <property type="evidence" value="ECO:0007669"/>
    <property type="project" value="TreeGrafter"/>
</dbReference>
<gene>
    <name evidence="4" type="ORF">Wenmar_03055</name>
</gene>
<dbReference type="GO" id="GO:0008903">
    <property type="term" value="F:hydroxypyruvate isomerase activity"/>
    <property type="evidence" value="ECO:0007669"/>
    <property type="project" value="UniProtKB-EC"/>
</dbReference>
<dbReference type="PIRSF" id="PIRSF006241">
    <property type="entry name" value="HyI"/>
    <property type="match status" value="1"/>
</dbReference>
<dbReference type="SUPFAM" id="SSF51658">
    <property type="entry name" value="Xylose isomerase-like"/>
    <property type="match status" value="1"/>
</dbReference>
<dbReference type="Gene3D" id="3.20.20.150">
    <property type="entry name" value="Divalent-metal-dependent TIM barrel enzymes"/>
    <property type="match status" value="1"/>
</dbReference>
<dbReference type="InterPro" id="IPR013022">
    <property type="entry name" value="Xyl_isomerase-like_TIM-brl"/>
</dbReference>
<reference evidence="4 5" key="1">
    <citation type="submission" date="2013-01" db="EMBL/GenBank/DDBJ databases">
        <authorList>
            <person name="Fiebig A."/>
            <person name="Goeker M."/>
            <person name="Klenk H.-P.P."/>
        </authorList>
    </citation>
    <scope>NUCLEOTIDE SEQUENCE [LARGE SCALE GENOMIC DNA]</scope>
    <source>
        <strain evidence="4 5">DSM 24838</strain>
    </source>
</reference>
<keyword evidence="5" id="KW-1185">Reference proteome</keyword>
<dbReference type="STRING" id="1123501.Wenmar_03055"/>
<dbReference type="AlphaFoldDB" id="A0A0D0QBS4"/>
<accession>A0A0D0QBS4</accession>
<evidence type="ECO:0000256" key="2">
    <source>
        <dbReference type="PIRSR" id="PIRSR006241-50"/>
    </source>
</evidence>
<dbReference type="Pfam" id="PF01261">
    <property type="entry name" value="AP_endonuc_2"/>
    <property type="match status" value="1"/>
</dbReference>
<evidence type="ECO:0000259" key="3">
    <source>
        <dbReference type="Pfam" id="PF01261"/>
    </source>
</evidence>
<sequence length="248" mass="26890">MKFAANLTTLFTETPLLERPAAAAGAGFAGVEMHDPYGVAVQDLRDRLVWAGLPVCLFNAPPPNYTGGERGWAAVPGLETRFRRDLDRALRVAQVLKCPRLHLMCGAAEGPEARATLVRNLRHAATSGRGTAFTIEVINRTDRPGWFLADFDLALDILVEVGAPNVGLQFDTWHAQRITGDLAATWEKVRPVATHVQIGATTDRGEPDAPVLDFLHALGAEGWDGWVGAEYTPRGATRDGLGWMSGFH</sequence>
<feature type="active site" description="Proton donor/acceptor" evidence="2">
    <location>
        <position position="136"/>
    </location>
</feature>
<evidence type="ECO:0000313" key="4">
    <source>
        <dbReference type="EMBL" id="KIQ68408.1"/>
    </source>
</evidence>
<dbReference type="InterPro" id="IPR050417">
    <property type="entry name" value="Sugar_Epim/Isomerase"/>
</dbReference>
<dbReference type="eggNOG" id="COG3622">
    <property type="taxonomic scope" value="Bacteria"/>
</dbReference>
<dbReference type="InterPro" id="IPR026040">
    <property type="entry name" value="HyI-like"/>
</dbReference>
<dbReference type="OrthoDB" id="9786584at2"/>
<organism evidence="4 5">
    <name type="scientific">Wenxinia marina DSM 24838</name>
    <dbReference type="NCBI Taxonomy" id="1123501"/>
    <lineage>
        <taxon>Bacteria</taxon>
        <taxon>Pseudomonadati</taxon>
        <taxon>Pseudomonadota</taxon>
        <taxon>Alphaproteobacteria</taxon>
        <taxon>Rhodobacterales</taxon>
        <taxon>Roseobacteraceae</taxon>
        <taxon>Wenxinia</taxon>
    </lineage>
</organism>
<evidence type="ECO:0000256" key="1">
    <source>
        <dbReference type="ARBA" id="ARBA00023235"/>
    </source>
</evidence>
<dbReference type="EMBL" id="AONG01000014">
    <property type="protein sequence ID" value="KIQ68408.1"/>
    <property type="molecule type" value="Genomic_DNA"/>
</dbReference>
<protein>
    <submittedName>
        <fullName evidence="4">Hydroxypyruvate isomerase</fullName>
        <ecNumber evidence="4">5.3.1.22</ecNumber>
    </submittedName>
</protein>
<evidence type="ECO:0000313" key="5">
    <source>
        <dbReference type="Proteomes" id="UP000035100"/>
    </source>
</evidence>
<dbReference type="PANTHER" id="PTHR43489:SF6">
    <property type="entry name" value="HYDROXYPYRUVATE ISOMERASE-RELATED"/>
    <property type="match status" value="1"/>
</dbReference>
<dbReference type="RefSeq" id="WP_018301846.1">
    <property type="nucleotide sequence ID" value="NZ_KB902279.1"/>
</dbReference>
<dbReference type="PANTHER" id="PTHR43489">
    <property type="entry name" value="ISOMERASE"/>
    <property type="match status" value="1"/>
</dbReference>
<dbReference type="InterPro" id="IPR036237">
    <property type="entry name" value="Xyl_isomerase-like_sf"/>
</dbReference>
<comment type="caution">
    <text evidence="4">The sequence shown here is derived from an EMBL/GenBank/DDBJ whole genome shotgun (WGS) entry which is preliminary data.</text>
</comment>
<keyword evidence="4" id="KW-0670">Pyruvate</keyword>